<keyword evidence="13" id="KW-1185">Reference proteome</keyword>
<feature type="region of interest" description="Disordered" evidence="10">
    <location>
        <begin position="345"/>
        <end position="371"/>
    </location>
</feature>
<dbReference type="EC" id="2.4.1.-" evidence="9"/>
<evidence type="ECO:0000256" key="10">
    <source>
        <dbReference type="SAM" id="MobiDB-lite"/>
    </source>
</evidence>
<reference evidence="12 13" key="1">
    <citation type="submission" date="2016-03" db="EMBL/GenBank/DDBJ databases">
        <authorList>
            <person name="Ploux O."/>
        </authorList>
    </citation>
    <scope>NUCLEOTIDE SEQUENCE [LARGE SCALE GENOMIC DNA]</scope>
    <source>
        <strain evidence="12 13">URUG2</strain>
    </source>
</reference>
<dbReference type="Proteomes" id="UP000225277">
    <property type="component" value="Unassembled WGS sequence"/>
</dbReference>
<feature type="compositionally biased region" description="Polar residues" evidence="10">
    <location>
        <begin position="358"/>
        <end position="369"/>
    </location>
</feature>
<dbReference type="PANTHER" id="PTHR31468:SF5">
    <property type="entry name" value="1,3-BETA-GLUCANOSYLTRANSFERASE GAS5"/>
    <property type="match status" value="1"/>
</dbReference>
<dbReference type="Gene3D" id="3.20.20.80">
    <property type="entry name" value="Glycosidases"/>
    <property type="match status" value="1"/>
</dbReference>
<keyword evidence="8 9" id="KW-0449">Lipoprotein</keyword>
<evidence type="ECO:0000256" key="5">
    <source>
        <dbReference type="ARBA" id="ARBA00022729"/>
    </source>
</evidence>
<dbReference type="InterPro" id="IPR004886">
    <property type="entry name" value="Glucanosyltransferase"/>
</dbReference>
<evidence type="ECO:0000256" key="6">
    <source>
        <dbReference type="ARBA" id="ARBA00023136"/>
    </source>
</evidence>
<dbReference type="PANTHER" id="PTHR31468">
    <property type="entry name" value="1,3-BETA-GLUCANOSYLTRANSFERASE GAS1"/>
    <property type="match status" value="1"/>
</dbReference>
<dbReference type="GO" id="GO:0005886">
    <property type="term" value="C:plasma membrane"/>
    <property type="evidence" value="ECO:0007669"/>
    <property type="project" value="UniProtKB-SubCell"/>
</dbReference>
<name>A0A2D3VBN0_9PEZI</name>
<dbReference type="SUPFAM" id="SSF51445">
    <property type="entry name" value="(Trans)glycosidases"/>
    <property type="match status" value="1"/>
</dbReference>
<comment type="similarity">
    <text evidence="2 9">Belongs to the glycosyl hydrolase 72 family.</text>
</comment>
<dbReference type="GeneID" id="35601127"/>
<comment type="subcellular location">
    <subcellularLocation>
        <location evidence="1 9">Cell membrane</location>
        <topology evidence="1 9">Lipid-anchor</topology>
        <topology evidence="1 9">GPI-anchor</topology>
    </subcellularLocation>
</comment>
<feature type="region of interest" description="Disordered" evidence="10">
    <location>
        <begin position="384"/>
        <end position="434"/>
    </location>
</feature>
<evidence type="ECO:0000256" key="9">
    <source>
        <dbReference type="RuleBase" id="RU361209"/>
    </source>
</evidence>
<feature type="signal peptide" evidence="9">
    <location>
        <begin position="1"/>
        <end position="19"/>
    </location>
</feature>
<dbReference type="GO" id="GO:0042124">
    <property type="term" value="F:1,3-beta-glucanosyltransferase activity"/>
    <property type="evidence" value="ECO:0007669"/>
    <property type="project" value="TreeGrafter"/>
</dbReference>
<feature type="compositionally biased region" description="Low complexity" evidence="10">
    <location>
        <begin position="345"/>
        <end position="357"/>
    </location>
</feature>
<dbReference type="EMBL" id="FJUY01000008">
    <property type="protein sequence ID" value="CZT20124.1"/>
    <property type="molecule type" value="Genomic_DNA"/>
</dbReference>
<gene>
    <name evidence="12" type="ORF">RCC_05981</name>
</gene>
<protein>
    <recommendedName>
        <fullName evidence="9">1,3-beta-glucanosyltransferase</fullName>
        <ecNumber evidence="9">2.4.1.-</ecNumber>
    </recommendedName>
</protein>
<keyword evidence="11" id="KW-1133">Transmembrane helix</keyword>
<feature type="compositionally biased region" description="Polar residues" evidence="10">
    <location>
        <begin position="401"/>
        <end position="434"/>
    </location>
</feature>
<evidence type="ECO:0000256" key="3">
    <source>
        <dbReference type="ARBA" id="ARBA00022622"/>
    </source>
</evidence>
<dbReference type="GO" id="GO:0071970">
    <property type="term" value="P:fungal-type cell wall (1-&gt;3)-beta-D-glucan biosynthetic process"/>
    <property type="evidence" value="ECO:0007669"/>
    <property type="project" value="TreeGrafter"/>
</dbReference>
<organism evidence="12 13">
    <name type="scientific">Ramularia collo-cygni</name>
    <dbReference type="NCBI Taxonomy" id="112498"/>
    <lineage>
        <taxon>Eukaryota</taxon>
        <taxon>Fungi</taxon>
        <taxon>Dikarya</taxon>
        <taxon>Ascomycota</taxon>
        <taxon>Pezizomycotina</taxon>
        <taxon>Dothideomycetes</taxon>
        <taxon>Dothideomycetidae</taxon>
        <taxon>Mycosphaerellales</taxon>
        <taxon>Mycosphaerellaceae</taxon>
        <taxon>Ramularia</taxon>
    </lineage>
</organism>
<keyword evidence="6 9" id="KW-0472">Membrane</keyword>
<proteinExistence type="inferred from homology"/>
<evidence type="ECO:0000313" key="12">
    <source>
        <dbReference type="EMBL" id="CZT20124.1"/>
    </source>
</evidence>
<evidence type="ECO:0000256" key="1">
    <source>
        <dbReference type="ARBA" id="ARBA00004609"/>
    </source>
</evidence>
<dbReference type="InterPro" id="IPR017853">
    <property type="entry name" value="GH"/>
</dbReference>
<dbReference type="GO" id="GO:0031505">
    <property type="term" value="P:fungal-type cell wall organization"/>
    <property type="evidence" value="ECO:0007669"/>
    <property type="project" value="TreeGrafter"/>
</dbReference>
<feature type="chain" id="PRO_5013423542" description="1,3-beta-glucanosyltransferase" evidence="9">
    <location>
        <begin position="20"/>
        <end position="466"/>
    </location>
</feature>
<keyword evidence="7" id="KW-0325">Glycoprotein</keyword>
<feature type="transmembrane region" description="Helical" evidence="11">
    <location>
        <begin position="446"/>
        <end position="465"/>
    </location>
</feature>
<evidence type="ECO:0000256" key="8">
    <source>
        <dbReference type="ARBA" id="ARBA00023288"/>
    </source>
</evidence>
<evidence type="ECO:0000256" key="7">
    <source>
        <dbReference type="ARBA" id="ARBA00023180"/>
    </source>
</evidence>
<accession>A0A2D3VBN0</accession>
<evidence type="ECO:0000256" key="4">
    <source>
        <dbReference type="ARBA" id="ARBA00022679"/>
    </source>
</evidence>
<evidence type="ECO:0000256" key="11">
    <source>
        <dbReference type="SAM" id="Phobius"/>
    </source>
</evidence>
<keyword evidence="11" id="KW-0812">Transmembrane</keyword>
<dbReference type="RefSeq" id="XP_023627013.1">
    <property type="nucleotide sequence ID" value="XM_023771245.1"/>
</dbReference>
<keyword evidence="5 9" id="KW-0732">Signal</keyword>
<evidence type="ECO:0000313" key="13">
    <source>
        <dbReference type="Proteomes" id="UP000225277"/>
    </source>
</evidence>
<dbReference type="Pfam" id="PF03198">
    <property type="entry name" value="Glyco_hydro_72"/>
    <property type="match status" value="1"/>
</dbReference>
<dbReference type="GO" id="GO:0098552">
    <property type="term" value="C:side of membrane"/>
    <property type="evidence" value="ECO:0007669"/>
    <property type="project" value="UniProtKB-KW"/>
</dbReference>
<dbReference type="AlphaFoldDB" id="A0A2D3VBN0"/>
<evidence type="ECO:0000256" key="2">
    <source>
        <dbReference type="ARBA" id="ARBA00007528"/>
    </source>
</evidence>
<comment type="function">
    <text evidence="9">Splits internally a 1,3-beta-glucan molecule and transfers the newly generated reducing end (the donor) to the non-reducing end of another 1,3-beta-glucan molecule (the acceptor) forming a 1,3-beta linkage, resulting in the elongation of 1,3-beta-glucan chains in the cell wall.</text>
</comment>
<keyword evidence="4 9" id="KW-0808">Transferase</keyword>
<dbReference type="OrthoDB" id="421038at2759"/>
<keyword evidence="3 9" id="KW-0336">GPI-anchor</keyword>
<sequence>MQTMSILALVSCAVSLAAANPANVEARATKSSSEGSSGTGSTLPTITTKGNAFFAGDSRFYIRGIDYQPGGSSDITDPLADYSICSRDIPYFKQLGLNTIRVYTVDNSANHDQCMSALADAGIYLALDVNTPKYSLNRASPGPSYNPTYLQSIFATIDAFAGYSNTLLFFSGNEVLNAPDTTSAAPYVKAVTRDMKQYVGERGYRSIPVGYSAADVTENQYLMAQYMDCGETQTLSDFYAINNYEWCDPSSYTTSGWSNLVAQYSNYSLPLFMSEYGCIKNTRTFEETAELYQPEMTKVFSGGLVYEYSLEGNGFGIVTLSGSTVSPEGDQFSYLQKALASATSPSGDGGYTTSSTTQNCPDQGTNWDTSPFIGSALPAMPSGAETYLKNGAGSGPGLTGDGSQNAGGESTSTADPNAGSVTASPTGGSKTSKAAANSVQMGRMDFAPLVCGGLVLLSMVFGAALL</sequence>